<dbReference type="PRINTS" id="PR01790">
    <property type="entry name" value="SMP30FAMILY"/>
</dbReference>
<keyword evidence="2" id="KW-0862">Zinc</keyword>
<evidence type="ECO:0000313" key="4">
    <source>
        <dbReference type="EMBL" id="ACJ00941.1"/>
    </source>
</evidence>
<dbReference type="EMBL" id="CP000613">
    <property type="protein sequence ID" value="ACJ00941.1"/>
    <property type="molecule type" value="Genomic_DNA"/>
</dbReference>
<dbReference type="InterPro" id="IPR011042">
    <property type="entry name" value="6-blade_b-propeller_TolB-like"/>
</dbReference>
<dbReference type="Pfam" id="PF08450">
    <property type="entry name" value="SGL"/>
    <property type="match status" value="1"/>
</dbReference>
<dbReference type="Proteomes" id="UP000001591">
    <property type="component" value="Chromosome"/>
</dbReference>
<keyword evidence="2" id="KW-0479">Metal-binding</keyword>
<reference evidence="4 5" key="1">
    <citation type="journal article" date="2010" name="BMC Genomics">
        <title>Metabolic flexibility revealed in the genome of the cyst-forming alpha-1 proteobacterium Rhodospirillum centenum.</title>
        <authorList>
            <person name="Lu Y.K."/>
            <person name="Marden J."/>
            <person name="Han M."/>
            <person name="Swingley W.D."/>
            <person name="Mastrian S.D."/>
            <person name="Chowdhury S.R."/>
            <person name="Hao J."/>
            <person name="Helmy T."/>
            <person name="Kim S."/>
            <person name="Kurdoglu A.A."/>
            <person name="Matthies H.J."/>
            <person name="Rollo D."/>
            <person name="Stothard P."/>
            <person name="Blankenship R.E."/>
            <person name="Bauer C.E."/>
            <person name="Touchman J.W."/>
        </authorList>
    </citation>
    <scope>NUCLEOTIDE SEQUENCE [LARGE SCALE GENOMIC DNA]</scope>
    <source>
        <strain evidence="5">ATCC 51521 / SW</strain>
    </source>
</reference>
<dbReference type="GO" id="GO:0046872">
    <property type="term" value="F:metal ion binding"/>
    <property type="evidence" value="ECO:0007669"/>
    <property type="project" value="UniProtKB-KW"/>
</dbReference>
<evidence type="ECO:0000313" key="5">
    <source>
        <dbReference type="Proteomes" id="UP000001591"/>
    </source>
</evidence>
<dbReference type="STRING" id="414684.RC1_3591"/>
<dbReference type="EC" id="3.1.1.17" evidence="4"/>
<dbReference type="KEGG" id="rce:RC1_3591"/>
<feature type="active site" description="Proton donor/acceptor" evidence="1">
    <location>
        <position position="232"/>
    </location>
</feature>
<dbReference type="Gene3D" id="2.120.10.30">
    <property type="entry name" value="TolB, C-terminal domain"/>
    <property type="match status" value="1"/>
</dbReference>
<feature type="binding site" evidence="2">
    <location>
        <position position="127"/>
    </location>
    <ligand>
        <name>substrate</name>
    </ligand>
</feature>
<feature type="domain" description="SMP-30/Gluconolactonase/LRE-like region" evidence="3">
    <location>
        <begin position="13"/>
        <end position="289"/>
    </location>
</feature>
<dbReference type="SUPFAM" id="SSF63829">
    <property type="entry name" value="Calcium-dependent phosphotriesterase"/>
    <property type="match status" value="1"/>
</dbReference>
<protein>
    <submittedName>
        <fullName evidence="4">Gluconolactonase</fullName>
        <ecNumber evidence="4">3.1.1.17</ecNumber>
    </submittedName>
</protein>
<dbReference type="HOGENOM" id="CLU_036110_0_1_5"/>
<proteinExistence type="predicted"/>
<keyword evidence="5" id="KW-1185">Reference proteome</keyword>
<evidence type="ECO:0000259" key="3">
    <source>
        <dbReference type="Pfam" id="PF08450"/>
    </source>
</evidence>
<dbReference type="eggNOG" id="COG3386">
    <property type="taxonomic scope" value="Bacteria"/>
</dbReference>
<dbReference type="GO" id="GO:0004341">
    <property type="term" value="F:gluconolactonase activity"/>
    <property type="evidence" value="ECO:0007669"/>
    <property type="project" value="UniProtKB-EC"/>
</dbReference>
<feature type="binding site" evidence="2">
    <location>
        <position position="176"/>
    </location>
    <ligand>
        <name>a divalent metal cation</name>
        <dbReference type="ChEBI" id="CHEBI:60240"/>
    </ligand>
</feature>
<evidence type="ECO:0000256" key="1">
    <source>
        <dbReference type="PIRSR" id="PIRSR605511-1"/>
    </source>
</evidence>
<dbReference type="RefSeq" id="WP_012568718.1">
    <property type="nucleotide sequence ID" value="NC_011420.2"/>
</dbReference>
<comment type="cofactor">
    <cofactor evidence="2">
        <name>Zn(2+)</name>
        <dbReference type="ChEBI" id="CHEBI:29105"/>
    </cofactor>
    <text evidence="2">Binds 1 divalent metal cation per subunit.</text>
</comment>
<dbReference type="PANTHER" id="PTHR47572">
    <property type="entry name" value="LIPOPROTEIN-RELATED"/>
    <property type="match status" value="1"/>
</dbReference>
<gene>
    <name evidence="4" type="primary">gnl</name>
    <name evidence="4" type="ordered locus">RC1_3591</name>
</gene>
<dbReference type="InterPro" id="IPR005511">
    <property type="entry name" value="SMP-30"/>
</dbReference>
<dbReference type="InterPro" id="IPR051262">
    <property type="entry name" value="SMP-30/CGR1_Lactonase"/>
</dbReference>
<feature type="binding site" evidence="2">
    <location>
        <position position="232"/>
    </location>
    <ligand>
        <name>a divalent metal cation</name>
        <dbReference type="ChEBI" id="CHEBI:60240"/>
    </ligand>
</feature>
<evidence type="ECO:0000256" key="2">
    <source>
        <dbReference type="PIRSR" id="PIRSR605511-2"/>
    </source>
</evidence>
<dbReference type="AlphaFoldDB" id="B6IXB7"/>
<keyword evidence="4" id="KW-0378">Hydrolase</keyword>
<sequence>MMRMREVASGLAFPEGPVALADGSLLVVEIARGTLTRIAPDGTLSVVADLGGGPNGAAIGPDGHVHVCNNGGFAWHRMEGLLFPGEQPPDYAGGSVQRVDLRTGAVETLFTRTVGADGVERPLNGPNDIVFDATGGFWFSDLGKHRARERDRSGVYYCNAGGNAVREVAWGLDSANGVGLSPDGGTLYVAETYTRQLWAFDLEGPGRIRPAPGFFPHGGRFLAGAEGFRFFDSLAVDAEGHVCVATPGEGGISVYAPDGRLAEFLPTGDPYTTNLCFGGPDLRTAFVTLSATGRVVALDWPRPGLPLAFSA</sequence>
<accession>B6IXB7</accession>
<dbReference type="PANTHER" id="PTHR47572:SF5">
    <property type="entry name" value="BLR2277 PROTEIN"/>
    <property type="match status" value="1"/>
</dbReference>
<organism evidence="4 5">
    <name type="scientific">Rhodospirillum centenum (strain ATCC 51521 / SW)</name>
    <dbReference type="NCBI Taxonomy" id="414684"/>
    <lineage>
        <taxon>Bacteria</taxon>
        <taxon>Pseudomonadati</taxon>
        <taxon>Pseudomonadota</taxon>
        <taxon>Alphaproteobacteria</taxon>
        <taxon>Rhodospirillales</taxon>
        <taxon>Rhodospirillaceae</taxon>
        <taxon>Rhodospirillum</taxon>
    </lineage>
</organism>
<name>B6IXB7_RHOCS</name>
<dbReference type="InterPro" id="IPR013658">
    <property type="entry name" value="SGL"/>
</dbReference>